<name>A0A3B1BN15_9ZZZZ</name>
<evidence type="ECO:0008006" key="2">
    <source>
        <dbReference type="Google" id="ProtNLM"/>
    </source>
</evidence>
<proteinExistence type="predicted"/>
<reference evidence="1" key="1">
    <citation type="submission" date="2018-06" db="EMBL/GenBank/DDBJ databases">
        <authorList>
            <person name="Zhirakovskaya E."/>
        </authorList>
    </citation>
    <scope>NUCLEOTIDE SEQUENCE</scope>
</reference>
<dbReference type="InterPro" id="IPR007922">
    <property type="entry name" value="DciA-like"/>
</dbReference>
<gene>
    <name evidence="1" type="ORF">MNBD_GAMMA24-2505</name>
</gene>
<dbReference type="EMBL" id="UOFZ01000006">
    <property type="protein sequence ID" value="VAX11980.1"/>
    <property type="molecule type" value="Genomic_DNA"/>
</dbReference>
<accession>A0A3B1BN15</accession>
<dbReference type="Pfam" id="PF05258">
    <property type="entry name" value="DciA"/>
    <property type="match status" value="1"/>
</dbReference>
<sequence length="148" mass="16395">MNSPRQLYKFLSQKKGDIADLITQAKTNQRLSKSFNNLLDPALVDHVGLANIRAQTLVLMADSAAWASRARYLSPLLLQKLQNNSHIFGDINKIEIYIQPAVQEKSSAPTLLRHVSDSAAESLTATADSIENAELKAALKRLASRRNR</sequence>
<dbReference type="AlphaFoldDB" id="A0A3B1BN15"/>
<organism evidence="1">
    <name type="scientific">hydrothermal vent metagenome</name>
    <dbReference type="NCBI Taxonomy" id="652676"/>
    <lineage>
        <taxon>unclassified sequences</taxon>
        <taxon>metagenomes</taxon>
        <taxon>ecological metagenomes</taxon>
    </lineage>
</organism>
<protein>
    <recommendedName>
        <fullName evidence="2">Zn-ribbon-containing, possibly RNA-binding protein and truncated derivatives</fullName>
    </recommendedName>
</protein>
<evidence type="ECO:0000313" key="1">
    <source>
        <dbReference type="EMBL" id="VAX11980.1"/>
    </source>
</evidence>